<keyword evidence="6" id="KW-1185">Reference proteome</keyword>
<feature type="region of interest" description="Disordered" evidence="4">
    <location>
        <begin position="1"/>
        <end position="159"/>
    </location>
</feature>
<comment type="similarity">
    <text evidence="2">Belongs to the TLS1 family.</text>
</comment>
<sequence length="383" mass="41817">MATEETQADAGPSTSSAVFKKRSRPVARAPLRSTKILHDDAEPQSSDGPKEAKGADAEEDDEEEISVADLVALRNLQRKPTGIELDKLNRGVKKKKKKAGKDRSAMTDEDRWREQMEQGGLVRPGEMRGKAAGDDDEDDNEGESVNRSRRLVRQDNFQGETNVIDVDKHMMTYIEEEMRKRRAAAGGSLDASATASPLDVKAVLSNPEDELYKVAEKYTRLQQEARNAATANKLISNRARPDDEEGEGNVGLSSAMLSGIPEVELGMDSRLRNIENTEKAKRAMLEARKQGRPDDSDQMLANARFFNNRRDAQSDAQALASARAAASGASASTVSRAAQGGSSSSSSAAASGGQKRTGDRREMATDDVVMQRFKKRQMNGMKR</sequence>
<dbReference type="Pfam" id="PF07052">
    <property type="entry name" value="Hep_59"/>
    <property type="match status" value="1"/>
</dbReference>
<dbReference type="PANTHER" id="PTHR13486:SF2">
    <property type="entry name" value="SPLICING FACTOR C9ORF78"/>
    <property type="match status" value="1"/>
</dbReference>
<dbReference type="PANTHER" id="PTHR13486">
    <property type="entry name" value="TELOMERE LENGTH AND SILENCING PROTEIN 1 TLS1 FAMILY MEMBER"/>
    <property type="match status" value="1"/>
</dbReference>
<evidence type="ECO:0000256" key="3">
    <source>
        <dbReference type="ARBA" id="ARBA00023242"/>
    </source>
</evidence>
<dbReference type="GO" id="GO:0005681">
    <property type="term" value="C:spliceosomal complex"/>
    <property type="evidence" value="ECO:0007669"/>
    <property type="project" value="TreeGrafter"/>
</dbReference>
<dbReference type="AlphaFoldDB" id="A0A316U970"/>
<dbReference type="EMBL" id="KZ819324">
    <property type="protein sequence ID" value="PWN21766.1"/>
    <property type="molecule type" value="Genomic_DNA"/>
</dbReference>
<dbReference type="RefSeq" id="XP_025348926.1">
    <property type="nucleotide sequence ID" value="XM_025492069.1"/>
</dbReference>
<evidence type="ECO:0008006" key="7">
    <source>
        <dbReference type="Google" id="ProtNLM"/>
    </source>
</evidence>
<evidence type="ECO:0000256" key="4">
    <source>
        <dbReference type="SAM" id="MobiDB-lite"/>
    </source>
</evidence>
<feature type="region of interest" description="Disordered" evidence="4">
    <location>
        <begin position="317"/>
        <end position="383"/>
    </location>
</feature>
<reference evidence="5 6" key="1">
    <citation type="journal article" date="2018" name="Mol. Biol. Evol.">
        <title>Broad Genomic Sampling Reveals a Smut Pathogenic Ancestry of the Fungal Clade Ustilaginomycotina.</title>
        <authorList>
            <person name="Kijpornyongpan T."/>
            <person name="Mondo S.J."/>
            <person name="Barry K."/>
            <person name="Sandor L."/>
            <person name="Lee J."/>
            <person name="Lipzen A."/>
            <person name="Pangilinan J."/>
            <person name="LaButti K."/>
            <person name="Hainaut M."/>
            <person name="Henrissat B."/>
            <person name="Grigoriev I.V."/>
            <person name="Spatafora J.W."/>
            <person name="Aime M.C."/>
        </authorList>
    </citation>
    <scope>NUCLEOTIDE SEQUENCE [LARGE SCALE GENOMIC DNA]</scope>
    <source>
        <strain evidence="5 6">MCA 4718</strain>
    </source>
</reference>
<organism evidence="5 6">
    <name type="scientific">Pseudomicrostroma glucosiphilum</name>
    <dbReference type="NCBI Taxonomy" id="1684307"/>
    <lineage>
        <taxon>Eukaryota</taxon>
        <taxon>Fungi</taxon>
        <taxon>Dikarya</taxon>
        <taxon>Basidiomycota</taxon>
        <taxon>Ustilaginomycotina</taxon>
        <taxon>Exobasidiomycetes</taxon>
        <taxon>Microstromatales</taxon>
        <taxon>Microstromatales incertae sedis</taxon>
        <taxon>Pseudomicrostroma</taxon>
    </lineage>
</organism>
<dbReference type="GO" id="GO:0000398">
    <property type="term" value="P:mRNA splicing, via spliceosome"/>
    <property type="evidence" value="ECO:0007669"/>
    <property type="project" value="TreeGrafter"/>
</dbReference>
<evidence type="ECO:0000256" key="2">
    <source>
        <dbReference type="ARBA" id="ARBA00007643"/>
    </source>
</evidence>
<dbReference type="OrthoDB" id="5627at2759"/>
<keyword evidence="3" id="KW-0539">Nucleus</keyword>
<feature type="compositionally biased region" description="Basic residues" evidence="4">
    <location>
        <begin position="90"/>
        <end position="100"/>
    </location>
</feature>
<dbReference type="STRING" id="1684307.A0A316U970"/>
<name>A0A316U970_9BASI</name>
<feature type="compositionally biased region" description="Basic residues" evidence="4">
    <location>
        <begin position="372"/>
        <end position="383"/>
    </location>
</feature>
<feature type="compositionally biased region" description="Acidic residues" evidence="4">
    <location>
        <begin position="57"/>
        <end position="66"/>
    </location>
</feature>
<dbReference type="GeneID" id="37013803"/>
<evidence type="ECO:0000313" key="5">
    <source>
        <dbReference type="EMBL" id="PWN21766.1"/>
    </source>
</evidence>
<feature type="compositionally biased region" description="Low complexity" evidence="4">
    <location>
        <begin position="317"/>
        <end position="354"/>
    </location>
</feature>
<proteinExistence type="inferred from homology"/>
<dbReference type="Proteomes" id="UP000245942">
    <property type="component" value="Unassembled WGS sequence"/>
</dbReference>
<feature type="compositionally biased region" description="Basic and acidic residues" evidence="4">
    <location>
        <begin position="101"/>
        <end position="116"/>
    </location>
</feature>
<dbReference type="InterPro" id="IPR010756">
    <property type="entry name" value="Tls1-like"/>
</dbReference>
<evidence type="ECO:0000313" key="6">
    <source>
        <dbReference type="Proteomes" id="UP000245942"/>
    </source>
</evidence>
<gene>
    <name evidence="5" type="ORF">BCV69DRAFT_281694</name>
</gene>
<evidence type="ECO:0000256" key="1">
    <source>
        <dbReference type="ARBA" id="ARBA00004123"/>
    </source>
</evidence>
<comment type="subcellular location">
    <subcellularLocation>
        <location evidence="1">Nucleus</location>
    </subcellularLocation>
</comment>
<accession>A0A316U970</accession>
<protein>
    <recommendedName>
        <fullName evidence="7">Hepatocellular carcinoma-associated antigen 59 domain-containing protein</fullName>
    </recommendedName>
</protein>